<evidence type="ECO:0000313" key="3">
    <source>
        <dbReference type="Proteomes" id="UP001321479"/>
    </source>
</evidence>
<organism evidence="2 3">
    <name type="scientific">Cotonvirus japonicus</name>
    <dbReference type="NCBI Taxonomy" id="2811091"/>
    <lineage>
        <taxon>Viruses</taxon>
        <taxon>Varidnaviria</taxon>
        <taxon>Bamfordvirae</taxon>
        <taxon>Nucleocytoviricota</taxon>
        <taxon>Megaviricetes</taxon>
        <taxon>Imitervirales</taxon>
        <taxon>Mimiviridae</taxon>
        <taxon>Megamimivirinae</taxon>
        <taxon>Cotonvirus</taxon>
        <taxon>Cotonvirus japonicum</taxon>
    </lineage>
</organism>
<keyword evidence="1" id="KW-1133">Transmembrane helix</keyword>
<accession>A0ABM7NTT6</accession>
<sequence length="154" mass="17991">MYSNILVAISNFPVILPIALSWSKRDYWTCGAISFVGIASFVSHLIENHKHGMNGIGFSETTSYIWNRLDVMGCLIVISRIAMVYYNKYGLNIKPIYNNKIYFATSLLPIIFLYISEYDKYNANLKKIYIPTHCLWHTSIFTSMYCFLKYFIYK</sequence>
<name>A0ABM7NTT6_9VIRU</name>
<keyword evidence="1" id="KW-0812">Transmembrane</keyword>
<keyword evidence="1" id="KW-0472">Membrane</keyword>
<reference evidence="2 3" key="1">
    <citation type="submission" date="2021-02" db="EMBL/GenBank/DDBJ databases">
        <title>Cotonvirus japonicus, which uses Golgi apparatus of host cells for its virion factory, phylogenetically links tailed tupanvirus and icosahedral mimivirus.</title>
        <authorList>
            <person name="Takahashi H."/>
            <person name="Fukaya S."/>
            <person name="Song C."/>
            <person name="Murata K."/>
            <person name="Takemura M."/>
        </authorList>
    </citation>
    <scope>NUCLEOTIDE SEQUENCE [LARGE SCALE GENOMIC DNA]</scope>
</reference>
<dbReference type="EMBL" id="AP024483">
    <property type="protein sequence ID" value="BCS83585.1"/>
    <property type="molecule type" value="Genomic_DNA"/>
</dbReference>
<protein>
    <submittedName>
        <fullName evidence="2">Uncharacterized protein</fullName>
    </submittedName>
</protein>
<dbReference type="Proteomes" id="UP001321479">
    <property type="component" value="Segment"/>
</dbReference>
<dbReference type="RefSeq" id="YP_010842193.1">
    <property type="nucleotide sequence ID" value="NC_079139.1"/>
</dbReference>
<feature type="transmembrane region" description="Helical" evidence="1">
    <location>
        <begin position="6"/>
        <end position="22"/>
    </location>
</feature>
<feature type="transmembrane region" description="Helical" evidence="1">
    <location>
        <begin position="27"/>
        <end position="46"/>
    </location>
</feature>
<keyword evidence="3" id="KW-1185">Reference proteome</keyword>
<evidence type="ECO:0000256" key="1">
    <source>
        <dbReference type="SAM" id="Phobius"/>
    </source>
</evidence>
<feature type="transmembrane region" description="Helical" evidence="1">
    <location>
        <begin position="66"/>
        <end position="87"/>
    </location>
</feature>
<feature type="transmembrane region" description="Helical" evidence="1">
    <location>
        <begin position="99"/>
        <end position="116"/>
    </location>
</feature>
<feature type="transmembrane region" description="Helical" evidence="1">
    <location>
        <begin position="128"/>
        <end position="148"/>
    </location>
</feature>
<evidence type="ECO:0000313" key="2">
    <source>
        <dbReference type="EMBL" id="BCS83585.1"/>
    </source>
</evidence>
<proteinExistence type="predicted"/>
<dbReference type="GeneID" id="80558790"/>